<reference evidence="1" key="1">
    <citation type="journal article" date="2019" name="Sci. Rep.">
        <title>Draft genome of Tanacetum cinerariifolium, the natural source of mosquito coil.</title>
        <authorList>
            <person name="Yamashiro T."/>
            <person name="Shiraishi A."/>
            <person name="Satake H."/>
            <person name="Nakayama K."/>
        </authorList>
    </citation>
    <scope>NUCLEOTIDE SEQUENCE</scope>
</reference>
<protein>
    <submittedName>
        <fullName evidence="1">Uncharacterized protein</fullName>
    </submittedName>
</protein>
<dbReference type="EMBL" id="BKCJ011484390">
    <property type="protein sequence ID" value="GFD37334.1"/>
    <property type="molecule type" value="Genomic_DNA"/>
</dbReference>
<name>A0A699VZD5_TANCI</name>
<sequence>LSRGCGGGGVSARRPVVSRLGWQRLLPWWGHRGGGRGWCYSGGDVTGDGDEASGGGGDVV</sequence>
<proteinExistence type="predicted"/>
<feature type="non-terminal residue" evidence="1">
    <location>
        <position position="1"/>
    </location>
</feature>
<evidence type="ECO:0000313" key="1">
    <source>
        <dbReference type="EMBL" id="GFD37334.1"/>
    </source>
</evidence>
<comment type="caution">
    <text evidence="1">The sequence shown here is derived from an EMBL/GenBank/DDBJ whole genome shotgun (WGS) entry which is preliminary data.</text>
</comment>
<accession>A0A699VZD5</accession>
<dbReference type="AlphaFoldDB" id="A0A699VZD5"/>
<gene>
    <name evidence="1" type="ORF">Tci_909303</name>
</gene>
<organism evidence="1">
    <name type="scientific">Tanacetum cinerariifolium</name>
    <name type="common">Dalmatian daisy</name>
    <name type="synonym">Chrysanthemum cinerariifolium</name>
    <dbReference type="NCBI Taxonomy" id="118510"/>
    <lineage>
        <taxon>Eukaryota</taxon>
        <taxon>Viridiplantae</taxon>
        <taxon>Streptophyta</taxon>
        <taxon>Embryophyta</taxon>
        <taxon>Tracheophyta</taxon>
        <taxon>Spermatophyta</taxon>
        <taxon>Magnoliopsida</taxon>
        <taxon>eudicotyledons</taxon>
        <taxon>Gunneridae</taxon>
        <taxon>Pentapetalae</taxon>
        <taxon>asterids</taxon>
        <taxon>campanulids</taxon>
        <taxon>Asterales</taxon>
        <taxon>Asteraceae</taxon>
        <taxon>Asteroideae</taxon>
        <taxon>Anthemideae</taxon>
        <taxon>Anthemidinae</taxon>
        <taxon>Tanacetum</taxon>
    </lineage>
</organism>